<protein>
    <submittedName>
        <fullName evidence="1">Uncharacterized protein</fullName>
    </submittedName>
</protein>
<evidence type="ECO:0000313" key="1">
    <source>
        <dbReference type="EMBL" id="MCT1606661.1"/>
    </source>
</evidence>
<reference evidence="1 2" key="1">
    <citation type="submission" date="2022-04" db="EMBL/GenBank/DDBJ databases">
        <title>Human microbiome associated bacterial genomes.</title>
        <authorList>
            <person name="Sandstrom S."/>
            <person name="Salamzade R."/>
            <person name="Kalan L.R."/>
        </authorList>
    </citation>
    <scope>NUCLEOTIDE SEQUENCE [LARGE SCALE GENOMIC DNA]</scope>
    <source>
        <strain evidence="2">p3-SID767</strain>
    </source>
</reference>
<name>A0ABT2HPQ1_9MICC</name>
<evidence type="ECO:0000313" key="2">
    <source>
        <dbReference type="Proteomes" id="UP001205046"/>
    </source>
</evidence>
<dbReference type="RefSeq" id="WP_260072766.1">
    <property type="nucleotide sequence ID" value="NZ_JALXMO010000008.1"/>
</dbReference>
<keyword evidence="2" id="KW-1185">Reference proteome</keyword>
<organism evidence="1 2">
    <name type="scientific">Nesterenkonia massiliensis</name>
    <dbReference type="NCBI Taxonomy" id="1232429"/>
    <lineage>
        <taxon>Bacteria</taxon>
        <taxon>Bacillati</taxon>
        <taxon>Actinomycetota</taxon>
        <taxon>Actinomycetes</taxon>
        <taxon>Micrococcales</taxon>
        <taxon>Micrococcaceae</taxon>
        <taxon>Nesterenkonia</taxon>
    </lineage>
</organism>
<proteinExistence type="predicted"/>
<gene>
    <name evidence="1" type="ORF">M3B43_04825</name>
</gene>
<sequence>MSEHADRVWSLYAVPDTASTDGVALGEIIQNGQWELRVHNLSALEHMPGGAHIRWSAELWLTELAEEIDAANGAHNNAPPMTPDRMEWRRAFHNNHLRIGPARQEPRHLAA</sequence>
<comment type="caution">
    <text evidence="1">The sequence shown here is derived from an EMBL/GenBank/DDBJ whole genome shotgun (WGS) entry which is preliminary data.</text>
</comment>
<dbReference type="EMBL" id="JALXMO010000008">
    <property type="protein sequence ID" value="MCT1606661.1"/>
    <property type="molecule type" value="Genomic_DNA"/>
</dbReference>
<dbReference type="Proteomes" id="UP001205046">
    <property type="component" value="Unassembled WGS sequence"/>
</dbReference>
<accession>A0ABT2HPQ1</accession>